<evidence type="ECO:0000256" key="1">
    <source>
        <dbReference type="SAM" id="MobiDB-lite"/>
    </source>
</evidence>
<feature type="transmembrane region" description="Helical" evidence="2">
    <location>
        <begin position="12"/>
        <end position="34"/>
    </location>
</feature>
<organism evidence="3 4">
    <name type="scientific">Achromobacter mucicolens</name>
    <dbReference type="NCBI Taxonomy" id="1389922"/>
    <lineage>
        <taxon>Bacteria</taxon>
        <taxon>Pseudomonadati</taxon>
        <taxon>Pseudomonadota</taxon>
        <taxon>Betaproteobacteria</taxon>
        <taxon>Burkholderiales</taxon>
        <taxon>Alcaligenaceae</taxon>
        <taxon>Achromobacter</taxon>
    </lineage>
</organism>
<feature type="transmembrane region" description="Helical" evidence="2">
    <location>
        <begin position="153"/>
        <end position="174"/>
    </location>
</feature>
<evidence type="ECO:0000313" key="4">
    <source>
        <dbReference type="Proteomes" id="UP000507140"/>
    </source>
</evidence>
<dbReference type="PANTHER" id="PTHR34219:SF5">
    <property type="entry name" value="BLR4505 PROTEIN"/>
    <property type="match status" value="1"/>
</dbReference>
<dbReference type="Proteomes" id="UP000507140">
    <property type="component" value="Unassembled WGS sequence"/>
</dbReference>
<accession>A0ABM8LBH0</accession>
<keyword evidence="4" id="KW-1185">Reference proteome</keyword>
<dbReference type="InterPro" id="IPR005625">
    <property type="entry name" value="PepSY-ass_TM"/>
</dbReference>
<reference evidence="3 4" key="1">
    <citation type="submission" date="2020-04" db="EMBL/GenBank/DDBJ databases">
        <authorList>
            <person name="De Canck E."/>
        </authorList>
    </citation>
    <scope>NUCLEOTIDE SEQUENCE [LARGE SCALE GENOMIC DNA]</scope>
    <source>
        <strain evidence="3 4">LMG 3415</strain>
    </source>
</reference>
<evidence type="ECO:0000256" key="2">
    <source>
        <dbReference type="SAM" id="Phobius"/>
    </source>
</evidence>
<dbReference type="Pfam" id="PF03929">
    <property type="entry name" value="PepSY_TM"/>
    <property type="match status" value="1"/>
</dbReference>
<name>A0ABM8LBH0_9BURK</name>
<keyword evidence="2" id="KW-0812">Transmembrane</keyword>
<protein>
    <recommendedName>
        <fullName evidence="5">PepSY domain-containing protein</fullName>
    </recommendedName>
</protein>
<feature type="transmembrane region" description="Helical" evidence="2">
    <location>
        <begin position="365"/>
        <end position="388"/>
    </location>
</feature>
<dbReference type="PANTHER" id="PTHR34219">
    <property type="entry name" value="IRON-REGULATED INNER MEMBRANE PROTEIN-RELATED"/>
    <property type="match status" value="1"/>
</dbReference>
<comment type="caution">
    <text evidence="3">The sequence shown here is derived from an EMBL/GenBank/DDBJ whole genome shotgun (WGS) entry which is preliminary data.</text>
</comment>
<evidence type="ECO:0000313" key="3">
    <source>
        <dbReference type="EMBL" id="CAB3850750.1"/>
    </source>
</evidence>
<keyword evidence="2" id="KW-1133">Transmembrane helix</keyword>
<sequence>MNVRAALLSLHRWTGLVLAGFLCLVALTGIPLAWYDALDAAAAPALHRVSPPTDGAARLEALALRERVARFVPAAVMPATPLGGQAGRSVAFPVWLREDGAAGPVLHEIFVDPYDGAILGQRRWGDLREGLRNLMPFLHRIHTALLFEGIGELLLGIVALAWTLDGFVGAWLTLPPRNRSRRQAPSSSVWQRWAPAWRIRWQGGPHKRNFDLHRAGGLWLWAALTLMAWSSVALNLPAVYDPVMRAGLSYQPDPRRGAAATAGDPMSPERARDAGRQLMAQLAAREGFAVLGEHWLALDARRNLYRYSVRSSRDLRTRSGATSVVFDAVNGQLVGSHLPTGRAAGDTVKHWLTSLHMAALWGWPLQMAVALVGVVTLVLSLTGVWLWWTRRRARQYGPLPAATAATSLNSPASASAARASSTASTPTATNVAPKDR</sequence>
<evidence type="ECO:0008006" key="5">
    <source>
        <dbReference type="Google" id="ProtNLM"/>
    </source>
</evidence>
<keyword evidence="2" id="KW-0472">Membrane</keyword>
<feature type="region of interest" description="Disordered" evidence="1">
    <location>
        <begin position="407"/>
        <end position="436"/>
    </location>
</feature>
<gene>
    <name evidence="3" type="ORF">LMG3415_01918</name>
</gene>
<dbReference type="EMBL" id="CADIKR010000002">
    <property type="protein sequence ID" value="CAB3850750.1"/>
    <property type="molecule type" value="Genomic_DNA"/>
</dbReference>
<feature type="transmembrane region" description="Helical" evidence="2">
    <location>
        <begin position="218"/>
        <end position="240"/>
    </location>
</feature>
<proteinExistence type="predicted"/>